<reference evidence="2" key="1">
    <citation type="submission" date="2020-11" db="EMBL/GenBank/DDBJ databases">
        <authorList>
            <consortium name="DOE Joint Genome Institute"/>
            <person name="Ahrendt S."/>
            <person name="Riley R."/>
            <person name="Andreopoulos W."/>
            <person name="Labutti K."/>
            <person name="Pangilinan J."/>
            <person name="Ruiz-Duenas F.J."/>
            <person name="Barrasa J.M."/>
            <person name="Sanchez-Garcia M."/>
            <person name="Camarero S."/>
            <person name="Miyauchi S."/>
            <person name="Serrano A."/>
            <person name="Linde D."/>
            <person name="Babiker R."/>
            <person name="Drula E."/>
            <person name="Ayuso-Fernandez I."/>
            <person name="Pacheco R."/>
            <person name="Padilla G."/>
            <person name="Ferreira P."/>
            <person name="Barriuso J."/>
            <person name="Kellner H."/>
            <person name="Castanera R."/>
            <person name="Alfaro M."/>
            <person name="Ramirez L."/>
            <person name="Pisabarro A.G."/>
            <person name="Kuo A."/>
            <person name="Tritt A."/>
            <person name="Lipzen A."/>
            <person name="He G."/>
            <person name="Yan M."/>
            <person name="Ng V."/>
            <person name="Cullen D."/>
            <person name="Martin F."/>
            <person name="Rosso M.-N."/>
            <person name="Henrissat B."/>
            <person name="Hibbett D."/>
            <person name="Martinez A.T."/>
            <person name="Grigoriev I.V."/>
        </authorList>
    </citation>
    <scope>NUCLEOTIDE SEQUENCE</scope>
    <source>
        <strain evidence="2">AH 40177</strain>
    </source>
</reference>
<dbReference type="OrthoDB" id="2310204at2759"/>
<dbReference type="Proteomes" id="UP000772434">
    <property type="component" value="Unassembled WGS sequence"/>
</dbReference>
<keyword evidence="3" id="KW-1185">Reference proteome</keyword>
<dbReference type="AlphaFoldDB" id="A0A9P5PPR0"/>
<sequence>MRLFTLIGASLGLQVFLVWGTTIINKDTQQCGRQLEEPFFDPRIGGGSMLDSSAGLGEPLNVVISGLSDSDVLDVLGGFYNYAHAIGFSYECLGIHIGDPQQANLGDSRGWVNQMAVLRQDYDDSIFGTCAESLVGGNHFRVYQQQGTCALFLAVSIEESATTHHDIEPNGYDAGRDAFVAAAVGETEFGGVKYFTTAETLEGLLPTGDQGINHGISIDGNVVLLTVTIYDY</sequence>
<dbReference type="EMBL" id="JADNRY010000069">
    <property type="protein sequence ID" value="KAF9067748.1"/>
    <property type="molecule type" value="Genomic_DNA"/>
</dbReference>
<accession>A0A9P5PPR0</accession>
<gene>
    <name evidence="2" type="ORF">BDP27DRAFT_873907</name>
</gene>
<proteinExistence type="predicted"/>
<protein>
    <submittedName>
        <fullName evidence="2">Uncharacterized protein</fullName>
    </submittedName>
</protein>
<evidence type="ECO:0000256" key="1">
    <source>
        <dbReference type="SAM" id="SignalP"/>
    </source>
</evidence>
<feature type="chain" id="PRO_5040429646" evidence="1">
    <location>
        <begin position="21"/>
        <end position="232"/>
    </location>
</feature>
<name>A0A9P5PPR0_9AGAR</name>
<keyword evidence="1" id="KW-0732">Signal</keyword>
<comment type="caution">
    <text evidence="2">The sequence shown here is derived from an EMBL/GenBank/DDBJ whole genome shotgun (WGS) entry which is preliminary data.</text>
</comment>
<evidence type="ECO:0000313" key="3">
    <source>
        <dbReference type="Proteomes" id="UP000772434"/>
    </source>
</evidence>
<organism evidence="2 3">
    <name type="scientific">Rhodocollybia butyracea</name>
    <dbReference type="NCBI Taxonomy" id="206335"/>
    <lineage>
        <taxon>Eukaryota</taxon>
        <taxon>Fungi</taxon>
        <taxon>Dikarya</taxon>
        <taxon>Basidiomycota</taxon>
        <taxon>Agaricomycotina</taxon>
        <taxon>Agaricomycetes</taxon>
        <taxon>Agaricomycetidae</taxon>
        <taxon>Agaricales</taxon>
        <taxon>Marasmiineae</taxon>
        <taxon>Omphalotaceae</taxon>
        <taxon>Rhodocollybia</taxon>
    </lineage>
</organism>
<feature type="signal peptide" evidence="1">
    <location>
        <begin position="1"/>
        <end position="20"/>
    </location>
</feature>
<evidence type="ECO:0000313" key="2">
    <source>
        <dbReference type="EMBL" id="KAF9067748.1"/>
    </source>
</evidence>